<evidence type="ECO:0000256" key="1">
    <source>
        <dbReference type="ARBA" id="ARBA00004474"/>
    </source>
</evidence>
<keyword evidence="4" id="KW-0547">Nucleotide-binding</keyword>
<feature type="non-terminal residue" evidence="6">
    <location>
        <position position="181"/>
    </location>
</feature>
<organism evidence="6">
    <name type="scientific">marine sediment metagenome</name>
    <dbReference type="NCBI Taxonomy" id="412755"/>
    <lineage>
        <taxon>unclassified sequences</taxon>
        <taxon>metagenomes</taxon>
        <taxon>ecological metagenomes</taxon>
    </lineage>
</organism>
<name>A0A0F9F083_9ZZZZ</name>
<comment type="subcellular location">
    <subcellularLocation>
        <location evidence="1">Plastid</location>
    </subcellularLocation>
</comment>
<evidence type="ECO:0000256" key="2">
    <source>
        <dbReference type="ARBA" id="ARBA00022528"/>
    </source>
</evidence>
<evidence type="ECO:0000256" key="3">
    <source>
        <dbReference type="ARBA" id="ARBA00022640"/>
    </source>
</evidence>
<evidence type="ECO:0008006" key="7">
    <source>
        <dbReference type="Google" id="ProtNLM"/>
    </source>
</evidence>
<keyword evidence="3" id="KW-0934">Plastid</keyword>
<reference evidence="6" key="1">
    <citation type="journal article" date="2015" name="Nature">
        <title>Complex archaea that bridge the gap between prokaryotes and eukaryotes.</title>
        <authorList>
            <person name="Spang A."/>
            <person name="Saw J.H."/>
            <person name="Jorgensen S.L."/>
            <person name="Zaremba-Niedzwiedzka K."/>
            <person name="Martijn J."/>
            <person name="Lind A.E."/>
            <person name="van Eijk R."/>
            <person name="Schleper C."/>
            <person name="Guy L."/>
            <person name="Ettema T.J."/>
        </authorList>
    </citation>
    <scope>NUCLEOTIDE SEQUENCE</scope>
</reference>
<dbReference type="PANTHER" id="PTHR42960">
    <property type="entry name" value="YCF46 PROTEIN"/>
    <property type="match status" value="1"/>
</dbReference>
<gene>
    <name evidence="6" type="ORF">LCGC14_2090800</name>
</gene>
<keyword evidence="2" id="KW-0150">Chloroplast</keyword>
<accession>A0A0F9F083</accession>
<keyword evidence="5" id="KW-0067">ATP-binding</keyword>
<evidence type="ECO:0000313" key="6">
    <source>
        <dbReference type="EMBL" id="KKL71851.1"/>
    </source>
</evidence>
<proteinExistence type="predicted"/>
<comment type="caution">
    <text evidence="6">The sequence shown here is derived from an EMBL/GenBank/DDBJ whole genome shotgun (WGS) entry which is preliminary data.</text>
</comment>
<protein>
    <recommendedName>
        <fullName evidence="7">ATPase AAA-type core domain-containing protein</fullName>
    </recommendedName>
</protein>
<evidence type="ECO:0000256" key="5">
    <source>
        <dbReference type="ARBA" id="ARBA00022840"/>
    </source>
</evidence>
<dbReference type="AlphaFoldDB" id="A0A0F9F083"/>
<dbReference type="EMBL" id="LAZR01025460">
    <property type="protein sequence ID" value="KKL71851.1"/>
    <property type="molecule type" value="Genomic_DNA"/>
</dbReference>
<evidence type="ECO:0000256" key="4">
    <source>
        <dbReference type="ARBA" id="ARBA00022741"/>
    </source>
</evidence>
<dbReference type="PANTHER" id="PTHR42960:SF1">
    <property type="entry name" value="YCF46 PROTEIN"/>
    <property type="match status" value="1"/>
</dbReference>
<sequence length="181" mass="21347">MEKTKNDSAFNELDTIIKAGAPVVEVVSYEIQRIHGFINSIAKKLNRKWYRWSQIRGLDIWDQDKKEFINKNSDIKDPEAILKAFNELEKASILILEDFHPFMESENFHEIVRYLREISFINKEQEKTLILLQPIKRIPIELIKELPLVEVELPDREILKVIFEDVVSSYDLETSEVEESD</sequence>
<dbReference type="InterPro" id="IPR052381">
    <property type="entry name" value="AAA_domain_protein"/>
</dbReference>
<dbReference type="GO" id="GO:0009536">
    <property type="term" value="C:plastid"/>
    <property type="evidence" value="ECO:0007669"/>
    <property type="project" value="UniProtKB-SubCell"/>
</dbReference>
<dbReference type="GO" id="GO:0005524">
    <property type="term" value="F:ATP binding"/>
    <property type="evidence" value="ECO:0007669"/>
    <property type="project" value="UniProtKB-KW"/>
</dbReference>